<proteinExistence type="predicted"/>
<feature type="transmembrane region" description="Helical" evidence="1">
    <location>
        <begin position="32"/>
        <end position="53"/>
    </location>
</feature>
<keyword evidence="1" id="KW-0472">Membrane</keyword>
<comment type="caution">
    <text evidence="2">The sequence shown here is derived from an EMBL/GenBank/DDBJ whole genome shotgun (WGS) entry which is preliminary data.</text>
</comment>
<feature type="transmembrane region" description="Helical" evidence="1">
    <location>
        <begin position="139"/>
        <end position="164"/>
    </location>
</feature>
<protein>
    <submittedName>
        <fullName evidence="2">DUF5058 family protein</fullName>
    </submittedName>
</protein>
<dbReference type="AlphaFoldDB" id="A0A9D2NGH2"/>
<gene>
    <name evidence="2" type="ORF">H9761_06230</name>
</gene>
<evidence type="ECO:0000256" key="1">
    <source>
        <dbReference type="SAM" id="Phobius"/>
    </source>
</evidence>
<feature type="transmembrane region" description="Helical" evidence="1">
    <location>
        <begin position="73"/>
        <end position="98"/>
    </location>
</feature>
<organism evidence="2 3">
    <name type="scientific">Candidatus Eisenbergiella merdavium</name>
    <dbReference type="NCBI Taxonomy" id="2838551"/>
    <lineage>
        <taxon>Bacteria</taxon>
        <taxon>Bacillati</taxon>
        <taxon>Bacillota</taxon>
        <taxon>Clostridia</taxon>
        <taxon>Lachnospirales</taxon>
        <taxon>Lachnospiraceae</taxon>
        <taxon>Eisenbergiella</taxon>
    </lineage>
</organism>
<evidence type="ECO:0000313" key="2">
    <source>
        <dbReference type="EMBL" id="HJC23284.1"/>
    </source>
</evidence>
<keyword evidence="1" id="KW-0812">Transmembrane</keyword>
<accession>A0A9D2NGH2</accession>
<keyword evidence="1" id="KW-1133">Transmembrane helix</keyword>
<dbReference type="EMBL" id="DWWS01000021">
    <property type="protein sequence ID" value="HJC23284.1"/>
    <property type="molecule type" value="Genomic_DNA"/>
</dbReference>
<sequence>MRKERSAQAEIQERSGTYKMNSEYVASVNSGFFYLLVALVLAFITVMCFVFLIKSYRAGIAIGMDRKVLKKTIISSATFTLLPSISILLGVIALSGTLGVPLSWLRLSVIGALQYELNVAEIAAQSVGLSGLRLSEMNMTAFVTIFLVMTVGILGGVFCCIFFLKKYLKKVQSAPKKEGGKPGFGDHATTCMFVGLCGAYIGSYVGTLTSSGNYVPLAVAAVSAAFMAVFEYLTNKKGMAVLDNFSLAASMLMGMVAAVLMGL</sequence>
<reference evidence="2" key="2">
    <citation type="submission" date="2021-04" db="EMBL/GenBank/DDBJ databases">
        <authorList>
            <person name="Gilroy R."/>
        </authorList>
    </citation>
    <scope>NUCLEOTIDE SEQUENCE</scope>
    <source>
        <strain evidence="2">USAMLcec2-132</strain>
    </source>
</reference>
<evidence type="ECO:0000313" key="3">
    <source>
        <dbReference type="Proteomes" id="UP000823891"/>
    </source>
</evidence>
<dbReference type="Proteomes" id="UP000823891">
    <property type="component" value="Unassembled WGS sequence"/>
</dbReference>
<feature type="transmembrane region" description="Helical" evidence="1">
    <location>
        <begin position="184"/>
        <end position="202"/>
    </location>
</feature>
<feature type="transmembrane region" description="Helical" evidence="1">
    <location>
        <begin position="214"/>
        <end position="233"/>
    </location>
</feature>
<dbReference type="InterPro" id="IPR032479">
    <property type="entry name" value="DUF5058"/>
</dbReference>
<name>A0A9D2NGH2_9FIRM</name>
<feature type="transmembrane region" description="Helical" evidence="1">
    <location>
        <begin position="245"/>
        <end position="262"/>
    </location>
</feature>
<dbReference type="Pfam" id="PF16481">
    <property type="entry name" value="DUF5058"/>
    <property type="match status" value="1"/>
</dbReference>
<reference evidence="2" key="1">
    <citation type="journal article" date="2021" name="PeerJ">
        <title>Extensive microbial diversity within the chicken gut microbiome revealed by metagenomics and culture.</title>
        <authorList>
            <person name="Gilroy R."/>
            <person name="Ravi A."/>
            <person name="Getino M."/>
            <person name="Pursley I."/>
            <person name="Horton D.L."/>
            <person name="Alikhan N.F."/>
            <person name="Baker D."/>
            <person name="Gharbi K."/>
            <person name="Hall N."/>
            <person name="Watson M."/>
            <person name="Adriaenssens E.M."/>
            <person name="Foster-Nyarko E."/>
            <person name="Jarju S."/>
            <person name="Secka A."/>
            <person name="Antonio M."/>
            <person name="Oren A."/>
            <person name="Chaudhuri R.R."/>
            <person name="La Ragione R."/>
            <person name="Hildebrand F."/>
            <person name="Pallen M.J."/>
        </authorList>
    </citation>
    <scope>NUCLEOTIDE SEQUENCE</scope>
    <source>
        <strain evidence="2">USAMLcec2-132</strain>
    </source>
</reference>